<evidence type="ECO:0000313" key="3">
    <source>
        <dbReference type="WBParaSite" id="TCONS_00013303.p1"/>
    </source>
</evidence>
<organism evidence="2">
    <name type="scientific">Strongyloides stercoralis</name>
    <name type="common">Threadworm</name>
    <dbReference type="NCBI Taxonomy" id="6248"/>
    <lineage>
        <taxon>Eukaryota</taxon>
        <taxon>Metazoa</taxon>
        <taxon>Ecdysozoa</taxon>
        <taxon>Nematoda</taxon>
        <taxon>Chromadorea</taxon>
        <taxon>Rhabditida</taxon>
        <taxon>Tylenchina</taxon>
        <taxon>Panagrolaimomorpha</taxon>
        <taxon>Strongyloidoidea</taxon>
        <taxon>Strongyloididae</taxon>
        <taxon>Strongyloides</taxon>
    </lineage>
</organism>
<sequence length="105" mass="11946">MINYIFKYNGSSFHVQDETLEIKTDASSSGYEAFYVNSGKSISGLFEREVISKHINVKELLCIYYALLEFTKEVSDININIYIYNIVALSTINNLGTTADRELTE</sequence>
<protein>
    <submittedName>
        <fullName evidence="2">RNase H domain-containing protein</fullName>
    </submittedName>
    <submittedName>
        <fullName evidence="3">RNase H type-1 domain-containing protein</fullName>
    </submittedName>
</protein>
<dbReference type="WBParaSite" id="TCONS_00013303.p1">
    <property type="protein sequence ID" value="TCONS_00013303.p1"/>
    <property type="gene ID" value="XLOC_009139"/>
</dbReference>
<evidence type="ECO:0000313" key="1">
    <source>
        <dbReference type="Proteomes" id="UP000035681"/>
    </source>
</evidence>
<evidence type="ECO:0000313" key="2">
    <source>
        <dbReference type="WBParaSite" id="SSTP_0000074488.1"/>
    </source>
</evidence>
<proteinExistence type="predicted"/>
<dbReference type="Proteomes" id="UP000035681">
    <property type="component" value="Unplaced"/>
</dbReference>
<dbReference type="WBParaSite" id="SSTP_0000074488.1">
    <property type="protein sequence ID" value="SSTP_0000074488.1"/>
    <property type="gene ID" value="SSTP_0000074488"/>
</dbReference>
<keyword evidence="1" id="KW-1185">Reference proteome</keyword>
<accession>A0A0K0DU31</accession>
<dbReference type="AlphaFoldDB" id="A0A0K0DU31"/>
<name>A0A0K0DU31_STRER</name>
<reference evidence="2" key="1">
    <citation type="submission" date="2015-08" db="UniProtKB">
        <authorList>
            <consortium name="WormBaseParasite"/>
        </authorList>
    </citation>
    <scope>IDENTIFICATION</scope>
</reference>